<evidence type="ECO:0000259" key="2">
    <source>
        <dbReference type="PROSITE" id="PS51286"/>
    </source>
</evidence>
<feature type="compositionally biased region" description="Basic and acidic residues" evidence="1">
    <location>
        <begin position="174"/>
        <end position="184"/>
    </location>
</feature>
<dbReference type="Pfam" id="PF08373">
    <property type="entry name" value="RAP"/>
    <property type="match status" value="1"/>
</dbReference>
<dbReference type="PROSITE" id="PS51286">
    <property type="entry name" value="RAP"/>
    <property type="match status" value="1"/>
</dbReference>
<gene>
    <name evidence="4" type="ORF">POVCU1_000500</name>
    <name evidence="3" type="ORF">POVCU2_0000450</name>
</gene>
<evidence type="ECO:0000256" key="1">
    <source>
        <dbReference type="SAM" id="MobiDB-lite"/>
    </source>
</evidence>
<accession>A0A1A8VJF3</accession>
<evidence type="ECO:0000313" key="6">
    <source>
        <dbReference type="Proteomes" id="UP000078560"/>
    </source>
</evidence>
<dbReference type="Proteomes" id="UP000078546">
    <property type="component" value="Unassembled WGS sequence"/>
</dbReference>
<feature type="domain" description="RAP" evidence="2">
    <location>
        <begin position="1012"/>
        <end position="1076"/>
    </location>
</feature>
<protein>
    <submittedName>
        <fullName evidence="4">RAP protein, putative</fullName>
    </submittedName>
</protein>
<dbReference type="InterPro" id="IPR013584">
    <property type="entry name" value="RAP"/>
</dbReference>
<reference evidence="5 6" key="2">
    <citation type="submission" date="2016-05" db="EMBL/GenBank/DDBJ databases">
        <authorList>
            <person name="Naeem Raeece"/>
        </authorList>
    </citation>
    <scope>NUCLEOTIDE SEQUENCE [LARGE SCALE GENOMIC DNA]</scope>
</reference>
<dbReference type="AlphaFoldDB" id="A0A1A8VJF3"/>
<evidence type="ECO:0000313" key="3">
    <source>
        <dbReference type="EMBL" id="SBS79859.1"/>
    </source>
</evidence>
<evidence type="ECO:0000313" key="5">
    <source>
        <dbReference type="Proteomes" id="UP000078546"/>
    </source>
</evidence>
<dbReference type="EMBL" id="FLQU01000006">
    <property type="protein sequence ID" value="SBS79859.1"/>
    <property type="molecule type" value="Genomic_DNA"/>
</dbReference>
<reference evidence="4" key="1">
    <citation type="submission" date="2016-05" db="EMBL/GenBank/DDBJ databases">
        <authorList>
            <person name="Lavstsen T."/>
            <person name="Jespersen J.S."/>
        </authorList>
    </citation>
    <scope>NUCLEOTIDE SEQUENCE [LARGE SCALE GENOMIC DNA]</scope>
</reference>
<feature type="region of interest" description="Disordered" evidence="1">
    <location>
        <begin position="174"/>
        <end position="204"/>
    </location>
</feature>
<evidence type="ECO:0000313" key="4">
    <source>
        <dbReference type="EMBL" id="SBS80361.1"/>
    </source>
</evidence>
<organism evidence="4 5">
    <name type="scientific">Plasmodium ovale curtisi</name>
    <dbReference type="NCBI Taxonomy" id="864141"/>
    <lineage>
        <taxon>Eukaryota</taxon>
        <taxon>Sar</taxon>
        <taxon>Alveolata</taxon>
        <taxon>Apicomplexa</taxon>
        <taxon>Aconoidasida</taxon>
        <taxon>Haemosporida</taxon>
        <taxon>Plasmodiidae</taxon>
        <taxon>Plasmodium</taxon>
        <taxon>Plasmodium (Plasmodium)</taxon>
    </lineage>
</organism>
<sequence>MLAKIVCYKSDSETPSPQSCYLTQSLNRVTSQPCHLSTVSPLNRATSQPRHFATAPFRDHTISLPRIAYNVQSNVLENCKRSYRVNSYSFVNKAHHKGNVNNWIHQNEKKQNIFKKKNIFYYHHQGGNKGNYNNKNSKFIEIFNKKHFFVKPTYAQLDDNEEYINRGKTGKLLERDSEQREKSPVVRTGESCANGGSRDGKHVTEEDDDQYDLVNEYILLRRNGKSISDMMKEGIWVFPKENIKMIRERTNKKINWNYILKKNNPLLTDNVDKIYDGIYKKENIDDVFFVFDTYPYNYLNVTMSVFCLYKFASTYLNEKREKIKNKNTRNMYFFKDEIKRNKSVYDNENNVDTSSYDHLFTLDSTSEEVDNTDLLKIKEERKRLHYITKNRNFLRIIGSICKHLKIIYKIFSTNQKLTTYEKSKHMYNFIPYINIKDIITILRSFCILKYDHTNIYKYIYFYLVFFMDKFDIVYLCEAVYLCIIKKIYIKPLFQKFSKRLLKYIQQGDKQSLDKNTINSTTSGISNIDSVSTFGSDNTVENTSKENPNDNPSPGNIKLESSITSLYEEINIVDIYNSMEKILKGEKKESINYRPSPFHTRQFLYTIYHQANYSNLNCALDNIVKEKDSKNYEIKNFTHEDKRKDKINFLENNPMNNDIENIKKCYEKKNVHIDLYVYCLYIMSKFPYSDVTILHLLTSKIMNRINHLTIEELILTFSSLSELEYDSFKLQNCLYILIFRKLSSLDYRNNGMILRLIRSLFLANDLVDVADGGGNHDRGSERIGENGCGSGADNPRVRGIKTVMAHFLSKMVLKNARNYSPVELVDIIRYMSAMSFLDKELFNFVYELPFFKNLNENTLNFYKNTVYFNQSYYAYTRDNTINTPIEIMLCKLYQSYLCYNMYIDSNKSLLENNLTDKEKLVLNSILSRNNEKKSFQFSENILKLFRNTYINNMKISSYSSSSLHYEIADIIQKDFKIPCHVEFKTSNGIFIDIAILHEDFKKLNKKFPHFKNVAIEVNGPFHYKTKSLNGQHLPFLTTKTILKWRLLEHDEWQVISLPFWEIKPWFTKARKENYLLKMLPDNLKSFFNEAKNF</sequence>
<dbReference type="EMBL" id="FLQV01000017">
    <property type="protein sequence ID" value="SBS80361.1"/>
    <property type="molecule type" value="Genomic_DNA"/>
</dbReference>
<proteinExistence type="predicted"/>
<name>A0A1A8VJF3_PLAOA</name>
<dbReference type="Proteomes" id="UP000078560">
    <property type="component" value="Unassembled WGS sequence"/>
</dbReference>
<dbReference type="SMART" id="SM00952">
    <property type="entry name" value="RAP"/>
    <property type="match status" value="1"/>
</dbReference>